<keyword evidence="1" id="KW-0472">Membrane</keyword>
<keyword evidence="1" id="KW-0812">Transmembrane</keyword>
<proteinExistence type="predicted"/>
<feature type="transmembrane region" description="Helical" evidence="1">
    <location>
        <begin position="28"/>
        <end position="51"/>
    </location>
</feature>
<gene>
    <name evidence="2" type="ORF">Q5P01_003371</name>
</gene>
<evidence type="ECO:0000256" key="1">
    <source>
        <dbReference type="SAM" id="Phobius"/>
    </source>
</evidence>
<sequence length="123" mass="14051">MGLLQNQNTTWGFSQLEVTYWESTPSSAVYNAIIVLSVLTFALQLCLVLYFMQRCWRLDNRVKQAFKHPDTVNKVTAPSSFQLDIKNQLVDVAAVSSSYTVEDYEPTSNSLLVPFIPWDLVQR</sequence>
<name>A0AA88T4Q1_CHASR</name>
<protein>
    <submittedName>
        <fullName evidence="2">Uncharacterized protein</fullName>
    </submittedName>
</protein>
<evidence type="ECO:0000313" key="3">
    <source>
        <dbReference type="Proteomes" id="UP001187415"/>
    </source>
</evidence>
<reference evidence="2" key="1">
    <citation type="submission" date="2023-07" db="EMBL/GenBank/DDBJ databases">
        <title>Chromosome-level Genome Assembly of Striped Snakehead (Channa striata).</title>
        <authorList>
            <person name="Liu H."/>
        </authorList>
    </citation>
    <scope>NUCLEOTIDE SEQUENCE</scope>
    <source>
        <strain evidence="2">Gz</strain>
        <tissue evidence="2">Muscle</tissue>
    </source>
</reference>
<keyword evidence="3" id="KW-1185">Reference proteome</keyword>
<comment type="caution">
    <text evidence="2">The sequence shown here is derived from an EMBL/GenBank/DDBJ whole genome shotgun (WGS) entry which is preliminary data.</text>
</comment>
<dbReference type="EMBL" id="JAUPFM010000002">
    <property type="protein sequence ID" value="KAK2858751.1"/>
    <property type="molecule type" value="Genomic_DNA"/>
</dbReference>
<accession>A0AA88T4Q1</accession>
<keyword evidence="1" id="KW-1133">Transmembrane helix</keyword>
<evidence type="ECO:0000313" key="2">
    <source>
        <dbReference type="EMBL" id="KAK2858751.1"/>
    </source>
</evidence>
<dbReference type="AlphaFoldDB" id="A0AA88T4Q1"/>
<dbReference type="Proteomes" id="UP001187415">
    <property type="component" value="Unassembled WGS sequence"/>
</dbReference>
<organism evidence="2 3">
    <name type="scientific">Channa striata</name>
    <name type="common">Snakehead murrel</name>
    <name type="synonym">Ophicephalus striatus</name>
    <dbReference type="NCBI Taxonomy" id="64152"/>
    <lineage>
        <taxon>Eukaryota</taxon>
        <taxon>Metazoa</taxon>
        <taxon>Chordata</taxon>
        <taxon>Craniata</taxon>
        <taxon>Vertebrata</taxon>
        <taxon>Euteleostomi</taxon>
        <taxon>Actinopterygii</taxon>
        <taxon>Neopterygii</taxon>
        <taxon>Teleostei</taxon>
        <taxon>Neoteleostei</taxon>
        <taxon>Acanthomorphata</taxon>
        <taxon>Anabantaria</taxon>
        <taxon>Anabantiformes</taxon>
        <taxon>Channoidei</taxon>
        <taxon>Channidae</taxon>
        <taxon>Channa</taxon>
    </lineage>
</organism>